<dbReference type="GO" id="GO:0005672">
    <property type="term" value="C:transcription factor TFIIA complex"/>
    <property type="evidence" value="ECO:0007669"/>
    <property type="project" value="InterPro"/>
</dbReference>
<evidence type="ECO:0000256" key="2">
    <source>
        <dbReference type="ARBA" id="ARBA00023163"/>
    </source>
</evidence>
<dbReference type="PANTHER" id="PTHR42923:SF3">
    <property type="entry name" value="PROTOPORPHYRINOGEN OXIDASE"/>
    <property type="match status" value="1"/>
</dbReference>
<keyword evidence="6" id="KW-1185">Reference proteome</keyword>
<keyword evidence="2" id="KW-0804">Transcription</keyword>
<evidence type="ECO:0000256" key="3">
    <source>
        <dbReference type="ARBA" id="ARBA00023242"/>
    </source>
</evidence>
<dbReference type="GeneID" id="24268612"/>
<dbReference type="AlphaFoldDB" id="A0A0D9QMR1"/>
<dbReference type="GO" id="GO:0006367">
    <property type="term" value="P:transcription initiation at RNA polymerase II promoter"/>
    <property type="evidence" value="ECO:0007669"/>
    <property type="project" value="InterPro"/>
</dbReference>
<accession>A0A0D9QMR1</accession>
<organism evidence="5 6">
    <name type="scientific">Plasmodium fragile</name>
    <dbReference type="NCBI Taxonomy" id="5857"/>
    <lineage>
        <taxon>Eukaryota</taxon>
        <taxon>Sar</taxon>
        <taxon>Alveolata</taxon>
        <taxon>Apicomplexa</taxon>
        <taxon>Aconoidasida</taxon>
        <taxon>Haemosporida</taxon>
        <taxon>Plasmodiidae</taxon>
        <taxon>Plasmodium</taxon>
        <taxon>Plasmodium (Plasmodium)</taxon>
    </lineage>
</organism>
<dbReference type="Gene3D" id="2.30.18.10">
    <property type="entry name" value="Transcription factor IIA (TFIIA), beta-barrel domain"/>
    <property type="match status" value="1"/>
</dbReference>
<comment type="subcellular location">
    <subcellularLocation>
        <location evidence="1">Nucleus</location>
    </subcellularLocation>
</comment>
<dbReference type="OrthoDB" id="370517at2759"/>
<reference evidence="5 6" key="1">
    <citation type="submission" date="2014-03" db="EMBL/GenBank/DDBJ databases">
        <title>The Genome Sequence of Plasmodium fragile nilgiri.</title>
        <authorList>
            <consortium name="The Broad Institute Genomics Platform"/>
            <consortium name="The Broad Institute Genome Sequencing Center for Infectious Disease"/>
            <person name="Neafsey D."/>
            <person name="Duraisingh M."/>
            <person name="Young S.K."/>
            <person name="Zeng Q."/>
            <person name="Gargeya S."/>
            <person name="Abouelleil A."/>
            <person name="Alvarado L."/>
            <person name="Chapman S.B."/>
            <person name="Gainer-Dewar J."/>
            <person name="Goldberg J."/>
            <person name="Griggs A."/>
            <person name="Gujja S."/>
            <person name="Hansen M."/>
            <person name="Howarth C."/>
            <person name="Imamovic A."/>
            <person name="Larimer J."/>
            <person name="Pearson M."/>
            <person name="Poon T.W."/>
            <person name="Priest M."/>
            <person name="Roberts A."/>
            <person name="Saif S."/>
            <person name="Shea T."/>
            <person name="Sykes S."/>
            <person name="Wortman J."/>
            <person name="Nusbaum C."/>
            <person name="Birren B."/>
        </authorList>
    </citation>
    <scope>NUCLEOTIDE SEQUENCE [LARGE SCALE GENOMIC DNA]</scope>
    <source>
        <strain evidence="6">nilgiri</strain>
    </source>
</reference>
<evidence type="ECO:0000313" key="5">
    <source>
        <dbReference type="EMBL" id="KJP87016.1"/>
    </source>
</evidence>
<sequence>MSLLRDSDLEEVHRKIIDGTIEKCSQFYNTRILEAIKIRWLKIYERKLQAADKGPDDQPGVSQQQGAPNANVNDDFGDDAFEDDEFEDAEIEEKEIAEFEEHVQDDEADELNELDDISISDLSDVDPPTSNVIVGICDKITKPCGRRNASSNWKIKLKGGLMKVDGKEMFFRSLQGELEPFLDSPPPMASSPGRARLMATATKSICIVGGGVDSLCLALYLAKQKHQVKLLNVKIKCSLIDTAYWKHNVFEVGRHYTFPFGGSSARFNELLRWVNAEGEVILSNPYANNLSYLDEHGRIYRVNEFILKILFYLMKDYLFGASITPNPKDERMDSFLLKRFDANLFESVISPYCFHYFGYSPRDVLMRANFSHFMDRLGEEKSLIKTLRAIARKGSSSIFNNKKKIGKFGKGNVTLVSKLREHLQLCSNVEVITPRGDLQIRCMRRGVKVHLGRKSFKCEQIIFCLSPHELKDLLRNVIFEEKKKDTLLKKYLWKFRSQAVRISNVCFAKNVLPLSHSLESLLLFKQNKQNKLISLLYERNIFPPPCDEPSGLEEDYPGEPSPEGGLYETSLRFMSRETDERKSVEEINGFLRGVLGVHEKPDLLISHVHHVFPFDARADQVYKKIISRKCKRVRLFWPFYFFRSFEFCLEEAKRLSDSV</sequence>
<proteinExistence type="predicted"/>
<dbReference type="Gene3D" id="3.50.50.60">
    <property type="entry name" value="FAD/NAD(P)-binding domain"/>
    <property type="match status" value="1"/>
</dbReference>
<gene>
    <name evidence="5" type="ORF">AK88_03298</name>
</gene>
<evidence type="ECO:0000313" key="6">
    <source>
        <dbReference type="Proteomes" id="UP000054561"/>
    </source>
</evidence>
<dbReference type="PANTHER" id="PTHR42923">
    <property type="entry name" value="PROTOPORPHYRINOGEN OXIDASE"/>
    <property type="match status" value="1"/>
</dbReference>
<dbReference type="SUPFAM" id="SSF50784">
    <property type="entry name" value="Transcription factor IIA (TFIIA), beta-barrel domain"/>
    <property type="match status" value="1"/>
</dbReference>
<evidence type="ECO:0000256" key="1">
    <source>
        <dbReference type="ARBA" id="ARBA00004123"/>
    </source>
</evidence>
<keyword evidence="3" id="KW-0539">Nucleus</keyword>
<evidence type="ECO:0008006" key="7">
    <source>
        <dbReference type="Google" id="ProtNLM"/>
    </source>
</evidence>
<dbReference type="RefSeq" id="XP_012336342.1">
    <property type="nucleotide sequence ID" value="XM_012480919.1"/>
</dbReference>
<evidence type="ECO:0000256" key="4">
    <source>
        <dbReference type="SAM" id="MobiDB-lite"/>
    </source>
</evidence>
<dbReference type="InterPro" id="IPR009088">
    <property type="entry name" value="TFIIA_b-brl"/>
</dbReference>
<dbReference type="OMA" id="RISNVCF"/>
<dbReference type="GO" id="GO:0016491">
    <property type="term" value="F:oxidoreductase activity"/>
    <property type="evidence" value="ECO:0007669"/>
    <property type="project" value="TreeGrafter"/>
</dbReference>
<feature type="compositionally biased region" description="Polar residues" evidence="4">
    <location>
        <begin position="60"/>
        <end position="72"/>
    </location>
</feature>
<dbReference type="InterPro" id="IPR036188">
    <property type="entry name" value="FAD/NAD-bd_sf"/>
</dbReference>
<protein>
    <recommendedName>
        <fullName evidence="7">Amine oxidase domain-containing protein</fullName>
    </recommendedName>
</protein>
<name>A0A0D9QMR1_PLAFR</name>
<dbReference type="EMBL" id="KQ001681">
    <property type="protein sequence ID" value="KJP87016.1"/>
    <property type="molecule type" value="Genomic_DNA"/>
</dbReference>
<dbReference type="VEuPathDB" id="PlasmoDB:AK88_03298"/>
<feature type="region of interest" description="Disordered" evidence="4">
    <location>
        <begin position="51"/>
        <end position="80"/>
    </location>
</feature>
<dbReference type="Proteomes" id="UP000054561">
    <property type="component" value="Unassembled WGS sequence"/>
</dbReference>
<dbReference type="InterPro" id="IPR050464">
    <property type="entry name" value="Zeta_carotene_desat/Oxidored"/>
</dbReference>
<dbReference type="SUPFAM" id="SSF51905">
    <property type="entry name" value="FAD/NAD(P)-binding domain"/>
    <property type="match status" value="1"/>
</dbReference>